<dbReference type="PROSITE" id="PS51257">
    <property type="entry name" value="PROKAR_LIPOPROTEIN"/>
    <property type="match status" value="1"/>
</dbReference>
<keyword evidence="2" id="KW-0449">Lipoprotein</keyword>
<evidence type="ECO:0000313" key="3">
    <source>
        <dbReference type="Proteomes" id="UP000004095"/>
    </source>
</evidence>
<dbReference type="eggNOG" id="COG0521">
    <property type="taxonomic scope" value="Bacteria"/>
</dbReference>
<protein>
    <submittedName>
        <fullName evidence="2">Lipoprotein, putative</fullName>
    </submittedName>
</protein>
<feature type="chain" id="PRO_5002642131" evidence="1">
    <location>
        <begin position="21"/>
        <end position="466"/>
    </location>
</feature>
<accession>A1ZF80</accession>
<dbReference type="Proteomes" id="UP000004095">
    <property type="component" value="Unassembled WGS sequence"/>
</dbReference>
<dbReference type="OrthoDB" id="622163at2"/>
<keyword evidence="3" id="KW-1185">Reference proteome</keyword>
<feature type="signal peptide" evidence="1">
    <location>
        <begin position="1"/>
        <end position="20"/>
    </location>
</feature>
<dbReference type="AlphaFoldDB" id="A1ZF80"/>
<proteinExistence type="predicted"/>
<comment type="caution">
    <text evidence="2">The sequence shown here is derived from an EMBL/GenBank/DDBJ whole genome shotgun (WGS) entry which is preliminary data.</text>
</comment>
<reference evidence="2 3" key="1">
    <citation type="submission" date="2007-01" db="EMBL/GenBank/DDBJ databases">
        <authorList>
            <person name="Haygood M."/>
            <person name="Podell S."/>
            <person name="Anderson C."/>
            <person name="Hopkinson B."/>
            <person name="Roe K."/>
            <person name="Barbeau K."/>
            <person name="Gaasterland T."/>
            <person name="Ferriera S."/>
            <person name="Johnson J."/>
            <person name="Kravitz S."/>
            <person name="Beeson K."/>
            <person name="Sutton G."/>
            <person name="Rogers Y.-H."/>
            <person name="Friedman R."/>
            <person name="Frazier M."/>
            <person name="Venter J.C."/>
        </authorList>
    </citation>
    <scope>NUCLEOTIDE SEQUENCE [LARGE SCALE GENOMIC DNA]</scope>
    <source>
        <strain evidence="2 3">ATCC 23134</strain>
    </source>
</reference>
<evidence type="ECO:0000256" key="1">
    <source>
        <dbReference type="SAM" id="SignalP"/>
    </source>
</evidence>
<gene>
    <name evidence="2" type="ORF">M23134_07592</name>
</gene>
<dbReference type="RefSeq" id="WP_002694339.1">
    <property type="nucleotide sequence ID" value="NZ_AAWS01000004.1"/>
</dbReference>
<dbReference type="InterPro" id="IPR011990">
    <property type="entry name" value="TPR-like_helical_dom_sf"/>
</dbReference>
<dbReference type="InterPro" id="IPR041662">
    <property type="entry name" value="SusD-like_2"/>
</dbReference>
<dbReference type="EMBL" id="AAWS01000004">
    <property type="protein sequence ID" value="EAY31182.1"/>
    <property type="molecule type" value="Genomic_DNA"/>
</dbReference>
<dbReference type="SUPFAM" id="SSF48452">
    <property type="entry name" value="TPR-like"/>
    <property type="match status" value="1"/>
</dbReference>
<evidence type="ECO:0000313" key="2">
    <source>
        <dbReference type="EMBL" id="EAY31182.1"/>
    </source>
</evidence>
<dbReference type="Gene3D" id="1.25.40.390">
    <property type="match status" value="1"/>
</dbReference>
<sequence length="466" mass="50570">MRKAFIYIFLALFAFTSACTDDVLDKIDTNPNNPTAVPDNMLLTSIITSTVFSISGTDLAWFSSVFVEHTTGVHGQPEQGDKRTGINATIGNNSWNALYAGALTDIEILIKQSTEAGNAHYTGIAKILKAYNLSIATDLWGRVPYSEAIKGSENTTPKYDNQQDIYTALQSILDEAIADLAKTSVIKPTGDDMLYGGDVTKWTKTAWALKARLYNRLSKVDPAGSATNALNAIGNAYSDAGDNCIFTSFTTAPTGEHPWYQESNDRSHHAVSNTFGNLLTGLNDPRLTMMVDTIKGGIRSYAPNGSAQNDQSGNLYSRASSAIVNATAPLQLFTFDEMKFIEAEANLRLGNQAAANTAYQAAVTATMTRQGVPTADITTYLAQANVSPANVTLNEIITQKYISFWLFQPIEAYNDYRRTGIPTLTNTAGPAPRRFPYPTGELSNNAANVPNVTVNAGVWWDDQTED</sequence>
<keyword evidence="1" id="KW-0732">Signal</keyword>
<dbReference type="Pfam" id="PF12771">
    <property type="entry name" value="SusD-like_2"/>
    <property type="match status" value="1"/>
</dbReference>
<organism evidence="2 3">
    <name type="scientific">Microscilla marina ATCC 23134</name>
    <dbReference type="NCBI Taxonomy" id="313606"/>
    <lineage>
        <taxon>Bacteria</taxon>
        <taxon>Pseudomonadati</taxon>
        <taxon>Bacteroidota</taxon>
        <taxon>Cytophagia</taxon>
        <taxon>Cytophagales</taxon>
        <taxon>Microscillaceae</taxon>
        <taxon>Microscilla</taxon>
    </lineage>
</organism>
<name>A1ZF80_MICM2</name>